<keyword evidence="1" id="KW-0472">Membrane</keyword>
<accession>A0A1T5EG64</accession>
<evidence type="ECO:0000256" key="1">
    <source>
        <dbReference type="SAM" id="Phobius"/>
    </source>
</evidence>
<evidence type="ECO:0000313" key="3">
    <source>
        <dbReference type="Proteomes" id="UP000190852"/>
    </source>
</evidence>
<organism evidence="2 3">
    <name type="scientific">Parabacteroides chartae</name>
    <dbReference type="NCBI Taxonomy" id="1037355"/>
    <lineage>
        <taxon>Bacteria</taxon>
        <taxon>Pseudomonadati</taxon>
        <taxon>Bacteroidota</taxon>
        <taxon>Bacteroidia</taxon>
        <taxon>Bacteroidales</taxon>
        <taxon>Tannerellaceae</taxon>
        <taxon>Parabacteroides</taxon>
    </lineage>
</organism>
<dbReference type="RefSeq" id="WP_079684359.1">
    <property type="nucleotide sequence ID" value="NZ_FUYQ01000026.1"/>
</dbReference>
<dbReference type="EMBL" id="FUYQ01000026">
    <property type="protein sequence ID" value="SKB82670.1"/>
    <property type="molecule type" value="Genomic_DNA"/>
</dbReference>
<proteinExistence type="predicted"/>
<keyword evidence="3" id="KW-1185">Reference proteome</keyword>
<keyword evidence="1" id="KW-0812">Transmembrane</keyword>
<feature type="transmembrane region" description="Helical" evidence="1">
    <location>
        <begin position="7"/>
        <end position="23"/>
    </location>
</feature>
<name>A0A1T5EG64_9BACT</name>
<keyword evidence="1" id="KW-1133">Transmembrane helix</keyword>
<feature type="transmembrane region" description="Helical" evidence="1">
    <location>
        <begin position="35"/>
        <end position="53"/>
    </location>
</feature>
<protein>
    <submittedName>
        <fullName evidence="2">Uncharacterized protein</fullName>
    </submittedName>
</protein>
<evidence type="ECO:0000313" key="2">
    <source>
        <dbReference type="EMBL" id="SKB82670.1"/>
    </source>
</evidence>
<reference evidence="3" key="1">
    <citation type="submission" date="2017-02" db="EMBL/GenBank/DDBJ databases">
        <authorList>
            <person name="Varghese N."/>
            <person name="Submissions S."/>
        </authorList>
    </citation>
    <scope>NUCLEOTIDE SEQUENCE [LARGE SCALE GENOMIC DNA]</scope>
    <source>
        <strain evidence="3">DSM 24967</strain>
    </source>
</reference>
<dbReference type="AlphaFoldDB" id="A0A1T5EG64"/>
<sequence>MKINKDLIDAVLMLSVIGLVLVGTSEFNDETAKNITMIALGISAVTTLVLRLIGGIKESGKSGHSH</sequence>
<gene>
    <name evidence="2" type="ORF">SAMN05660349_02947</name>
</gene>
<dbReference type="Proteomes" id="UP000190852">
    <property type="component" value="Unassembled WGS sequence"/>
</dbReference>